<sequence>MLSYLAFHIRLSLNVLPLKKHGPFLPETVRIVF</sequence>
<evidence type="ECO:0000313" key="1">
    <source>
        <dbReference type="EMBL" id="AFL76777.1"/>
    </source>
</evidence>
<dbReference type="Proteomes" id="UP000006052">
    <property type="component" value="Chromosome"/>
</dbReference>
<organism evidence="1 2">
    <name type="scientific">Alistipes finegoldii (strain DSM 17242 / JCM 16770 / CCUG 46020 / CIP 107999 / KCTC 15236 / AHN 2437)</name>
    <dbReference type="NCBI Taxonomy" id="679935"/>
    <lineage>
        <taxon>Bacteria</taxon>
        <taxon>Pseudomonadati</taxon>
        <taxon>Bacteroidota</taxon>
        <taxon>Bacteroidia</taxon>
        <taxon>Bacteroidales</taxon>
        <taxon>Rikenellaceae</taxon>
        <taxon>Alistipes</taxon>
    </lineage>
</organism>
<name>I3YIF9_ALIFI</name>
<evidence type="ECO:0000313" key="2">
    <source>
        <dbReference type="Proteomes" id="UP000006052"/>
    </source>
</evidence>
<accession>I3YIF9</accession>
<proteinExistence type="predicted"/>
<dbReference type="KEGG" id="afd:Alfi_0381"/>
<reference evidence="2" key="1">
    <citation type="journal article" date="2013" name="Stand. Genomic Sci.">
        <title>Complete genome sequence of the bile-resistant pigment-producing anaerobe Alistipes finegoldii type strain (AHN2437(T)).</title>
        <authorList>
            <person name="Mavromatis K."/>
            <person name="Stackebrandt E."/>
            <person name="Munk C."/>
            <person name="Lapidus A."/>
            <person name="Nolan M."/>
            <person name="Lucas S."/>
            <person name="Hammon N."/>
            <person name="Deshpande S."/>
            <person name="Cheng J.F."/>
            <person name="Tapia R."/>
            <person name="Goodwin L.A."/>
            <person name="Pitluck S."/>
            <person name="Liolios K."/>
            <person name="Pagani I."/>
            <person name="Ivanova N."/>
            <person name="Mikhailova N."/>
            <person name="Huntemann M."/>
            <person name="Pati A."/>
            <person name="Chen A."/>
            <person name="Palaniappan K."/>
            <person name="Land M."/>
            <person name="Hauser L."/>
            <person name="Rohde M."/>
            <person name="Gronow S."/>
            <person name="Goker M."/>
            <person name="Detter J.C."/>
            <person name="Bristow J."/>
            <person name="Eisen J.A."/>
            <person name="Markowitz V."/>
            <person name="Hugenholtz P."/>
            <person name="Kyrpides N.C."/>
            <person name="Klenk H.P."/>
            <person name="Woyke T."/>
        </authorList>
    </citation>
    <scope>NUCLEOTIDE SEQUENCE</scope>
    <source>
        <strain evidence="2">DSM 17242 / JCM 16770 / AHN 2437 / CCUG 46020 / CIP 107999</strain>
    </source>
</reference>
<dbReference type="HOGENOM" id="CLU_3380173_0_0_10"/>
<dbReference type="AlphaFoldDB" id="I3YIF9"/>
<dbReference type="EMBL" id="CP003274">
    <property type="protein sequence ID" value="AFL76777.1"/>
    <property type="molecule type" value="Genomic_DNA"/>
</dbReference>
<gene>
    <name evidence="1" type="ordered locus">Alfi_0381</name>
</gene>
<protein>
    <submittedName>
        <fullName evidence="1">Uncharacterized protein</fullName>
    </submittedName>
</protein>